<feature type="domain" description="BioF2-like acetyltransferase" evidence="1">
    <location>
        <begin position="162"/>
        <end position="305"/>
    </location>
</feature>
<dbReference type="InterPro" id="IPR016181">
    <property type="entry name" value="Acyl_CoA_acyltransferase"/>
</dbReference>
<dbReference type="Gene3D" id="3.40.630.30">
    <property type="match status" value="1"/>
</dbReference>
<dbReference type="EMBL" id="JACNIG010000235">
    <property type="protein sequence ID" value="MBC8432603.1"/>
    <property type="molecule type" value="Genomic_DNA"/>
</dbReference>
<dbReference type="Proteomes" id="UP000605201">
    <property type="component" value="Unassembled WGS sequence"/>
</dbReference>
<dbReference type="Pfam" id="PF13480">
    <property type="entry name" value="Acetyltransf_6"/>
    <property type="match status" value="1"/>
</dbReference>
<evidence type="ECO:0000313" key="3">
    <source>
        <dbReference type="Proteomes" id="UP000605201"/>
    </source>
</evidence>
<comment type="caution">
    <text evidence="2">The sequence shown here is derived from an EMBL/GenBank/DDBJ whole genome shotgun (WGS) entry which is preliminary data.</text>
</comment>
<evidence type="ECO:0000259" key="1">
    <source>
        <dbReference type="Pfam" id="PF13480"/>
    </source>
</evidence>
<organism evidence="2 3">
    <name type="scientific">Candidatus Desulfatibia vada</name>
    <dbReference type="NCBI Taxonomy" id="2841696"/>
    <lineage>
        <taxon>Bacteria</taxon>
        <taxon>Pseudomonadati</taxon>
        <taxon>Thermodesulfobacteriota</taxon>
        <taxon>Desulfobacteria</taxon>
        <taxon>Desulfobacterales</taxon>
        <taxon>Desulfobacterales incertae sedis</taxon>
        <taxon>Candidatus Desulfatibia</taxon>
    </lineage>
</organism>
<accession>A0A8J6P1I4</accession>
<proteinExistence type="predicted"/>
<protein>
    <submittedName>
        <fullName evidence="2">GNAT family N-acetyltransferase</fullName>
    </submittedName>
</protein>
<dbReference type="InterPro" id="IPR038740">
    <property type="entry name" value="BioF2-like_GNAT_dom"/>
</dbReference>
<sequence>MTSLTFDQVSDCRMDTGRLLPWECLFMEPAWMQVWWRHFGTGMTPCIRAVRHKKTLIGIAPLMADGTTAFLLGHSDLCDYMDFIVAPQRGPEFFTVIIEYLQNQGFVLLNLKPVLGESNVVKDLVEIAPGLGYRVVCKPDKVTYAMALPSSWEAFLERLTGKQRHEIRRKLRRLNAAGQVEYRIVEDADSVRTEIDVFMELFRSNRPDKAAFMTSQMEAYFRSLAASMAAHHMLKLAFLELDGQPVAAVLCFDNGSTVYLYNSGYDMRFSSLSVGLLSKVLSIKESIRRGRRKYDFLKGDEKYKQYLGGRPLPLFSYRIHL</sequence>
<dbReference type="AlphaFoldDB" id="A0A8J6P1I4"/>
<dbReference type="SUPFAM" id="SSF55729">
    <property type="entry name" value="Acyl-CoA N-acyltransferases (Nat)"/>
    <property type="match status" value="1"/>
</dbReference>
<name>A0A8J6P1I4_9BACT</name>
<gene>
    <name evidence="2" type="ORF">H8D96_11890</name>
</gene>
<evidence type="ECO:0000313" key="2">
    <source>
        <dbReference type="EMBL" id="MBC8432603.1"/>
    </source>
</evidence>
<reference evidence="2 3" key="1">
    <citation type="submission" date="2020-08" db="EMBL/GenBank/DDBJ databases">
        <title>Bridging the membrane lipid divide: bacteria of the FCB group superphylum have the potential to synthesize archaeal ether lipids.</title>
        <authorList>
            <person name="Villanueva L."/>
            <person name="Von Meijenfeldt F.A.B."/>
            <person name="Westbye A.B."/>
            <person name="Yadav S."/>
            <person name="Hopmans E.C."/>
            <person name="Dutilh B.E."/>
            <person name="Sinninghe Damste J.S."/>
        </authorList>
    </citation>
    <scope>NUCLEOTIDE SEQUENCE [LARGE SCALE GENOMIC DNA]</scope>
    <source>
        <strain evidence="2">NIOZ-UU17</strain>
    </source>
</reference>